<sequence length="268" mass="28970">MSGRLSSVVLIGLSVIAVCIGCSVKEDRSVCPCVVMLDLSRVDPDRSDSLSLSLLSADGFLHRCTIHCENYGYVYEVPVPKGKISANVYSVESGFPDFTRMTGEDGASLSIPYGEECPAVNMFSSCLDASGETLTVPVVLHKNYCVLTVSMVADEGSDFRLMIEGNVDGYGVNGGIHYGGFSFDPVLDENGSCTVRIPRQSDGSLKLLISDGDGVLREFAIGEYIIESGYDWSAPDLEDVSVMIDYAKTDVTFVVNDWEVAFDIDVEI</sequence>
<dbReference type="AlphaFoldDB" id="A0A9D9EVR1"/>
<name>A0A9D9EVR1_9BACT</name>
<evidence type="ECO:0000313" key="2">
    <source>
        <dbReference type="Proteomes" id="UP000823661"/>
    </source>
</evidence>
<organism evidence="1 2">
    <name type="scientific">Candidatus Cryptobacteroides intestinavium</name>
    <dbReference type="NCBI Taxonomy" id="2840766"/>
    <lineage>
        <taxon>Bacteria</taxon>
        <taxon>Pseudomonadati</taxon>
        <taxon>Bacteroidota</taxon>
        <taxon>Bacteroidia</taxon>
        <taxon>Bacteroidales</taxon>
        <taxon>Candidatus Cryptobacteroides</taxon>
    </lineage>
</organism>
<dbReference type="EMBL" id="JADIMI010000066">
    <property type="protein sequence ID" value="MBO8452540.1"/>
    <property type="molecule type" value="Genomic_DNA"/>
</dbReference>
<reference evidence="1" key="2">
    <citation type="journal article" date="2021" name="PeerJ">
        <title>Extensive microbial diversity within the chicken gut microbiome revealed by metagenomics and culture.</title>
        <authorList>
            <person name="Gilroy R."/>
            <person name="Ravi A."/>
            <person name="Getino M."/>
            <person name="Pursley I."/>
            <person name="Horton D.L."/>
            <person name="Alikhan N.F."/>
            <person name="Baker D."/>
            <person name="Gharbi K."/>
            <person name="Hall N."/>
            <person name="Watson M."/>
            <person name="Adriaenssens E.M."/>
            <person name="Foster-Nyarko E."/>
            <person name="Jarju S."/>
            <person name="Secka A."/>
            <person name="Antonio M."/>
            <person name="Oren A."/>
            <person name="Chaudhuri R.R."/>
            <person name="La Ragione R."/>
            <person name="Hildebrand F."/>
            <person name="Pallen M.J."/>
        </authorList>
    </citation>
    <scope>NUCLEOTIDE SEQUENCE</scope>
    <source>
        <strain evidence="1">B1-20833</strain>
    </source>
</reference>
<protein>
    <submittedName>
        <fullName evidence="1">Uncharacterized protein</fullName>
    </submittedName>
</protein>
<reference evidence="1" key="1">
    <citation type="submission" date="2020-10" db="EMBL/GenBank/DDBJ databases">
        <authorList>
            <person name="Gilroy R."/>
        </authorList>
    </citation>
    <scope>NUCLEOTIDE SEQUENCE</scope>
    <source>
        <strain evidence="1">B1-20833</strain>
    </source>
</reference>
<dbReference type="Proteomes" id="UP000823661">
    <property type="component" value="Unassembled WGS sequence"/>
</dbReference>
<evidence type="ECO:0000313" key="1">
    <source>
        <dbReference type="EMBL" id="MBO8452540.1"/>
    </source>
</evidence>
<accession>A0A9D9EVR1</accession>
<proteinExistence type="predicted"/>
<comment type="caution">
    <text evidence="1">The sequence shown here is derived from an EMBL/GenBank/DDBJ whole genome shotgun (WGS) entry which is preliminary data.</text>
</comment>
<gene>
    <name evidence="1" type="ORF">IAC06_06625</name>
</gene>